<keyword evidence="2" id="KW-1133">Transmembrane helix</keyword>
<feature type="transmembrane region" description="Helical" evidence="2">
    <location>
        <begin position="27"/>
        <end position="51"/>
    </location>
</feature>
<protein>
    <submittedName>
        <fullName evidence="3">Uncharacterized protein</fullName>
    </submittedName>
</protein>
<keyword evidence="2" id="KW-0472">Membrane</keyword>
<evidence type="ECO:0000256" key="2">
    <source>
        <dbReference type="SAM" id="Phobius"/>
    </source>
</evidence>
<organism evidence="3 4">
    <name type="scientific">Streptomyces phyllanthi</name>
    <dbReference type="NCBI Taxonomy" id="1803180"/>
    <lineage>
        <taxon>Bacteria</taxon>
        <taxon>Bacillati</taxon>
        <taxon>Actinomycetota</taxon>
        <taxon>Actinomycetes</taxon>
        <taxon>Kitasatosporales</taxon>
        <taxon>Streptomycetaceae</taxon>
        <taxon>Streptomyces</taxon>
    </lineage>
</organism>
<evidence type="ECO:0000313" key="3">
    <source>
        <dbReference type="EMBL" id="MPY38474.1"/>
    </source>
</evidence>
<accession>A0A5N8VWN1</accession>
<keyword evidence="4" id="KW-1185">Reference proteome</keyword>
<feature type="transmembrane region" description="Helical" evidence="2">
    <location>
        <begin position="71"/>
        <end position="100"/>
    </location>
</feature>
<dbReference type="EMBL" id="VJZE01000001">
    <property type="protein sequence ID" value="MPY38474.1"/>
    <property type="molecule type" value="Genomic_DNA"/>
</dbReference>
<dbReference type="AlphaFoldDB" id="A0A5N8VWN1"/>
<feature type="transmembrane region" description="Helical" evidence="2">
    <location>
        <begin position="121"/>
        <end position="147"/>
    </location>
</feature>
<evidence type="ECO:0000313" key="4">
    <source>
        <dbReference type="Proteomes" id="UP000326979"/>
    </source>
</evidence>
<proteinExistence type="predicted"/>
<evidence type="ECO:0000256" key="1">
    <source>
        <dbReference type="SAM" id="MobiDB-lite"/>
    </source>
</evidence>
<dbReference type="RefSeq" id="WP_152779146.1">
    <property type="nucleotide sequence ID" value="NZ_BAABEQ010000029.1"/>
</dbReference>
<gene>
    <name evidence="3" type="ORF">FNH04_00375</name>
</gene>
<feature type="region of interest" description="Disordered" evidence="1">
    <location>
        <begin position="1"/>
        <end position="21"/>
    </location>
</feature>
<keyword evidence="2" id="KW-0812">Transmembrane</keyword>
<dbReference type="Proteomes" id="UP000326979">
    <property type="component" value="Unassembled WGS sequence"/>
</dbReference>
<comment type="caution">
    <text evidence="3">The sequence shown here is derived from an EMBL/GenBank/DDBJ whole genome shotgun (WGS) entry which is preliminary data.</text>
</comment>
<sequence>MPGAENKPGARRDTTGRPGPESLRDGLAEAVFTSLVLLAAEGVLVAIAWLLRDARLPGVSAPYDLGWLFGLSYRLLLVWGGVTLAVLGILIAVLRGAVWLTRGRDVNRPWIRLLADHGPSVAGWLFMPIVGLGLFWAACIALLWFLMGSWDKCYTGEVDCQGGVW</sequence>
<reference evidence="3 4" key="1">
    <citation type="submission" date="2019-07" db="EMBL/GenBank/DDBJ databases">
        <title>New species of Amycolatopsis and Streptomyces.</title>
        <authorList>
            <person name="Duangmal K."/>
            <person name="Teo W.F.A."/>
            <person name="Lipun K."/>
        </authorList>
    </citation>
    <scope>NUCLEOTIDE SEQUENCE [LARGE SCALE GENOMIC DNA]</scope>
    <source>
        <strain evidence="3 4">TISTR 2346</strain>
    </source>
</reference>
<name>A0A5N8VWN1_9ACTN</name>